<evidence type="ECO:0000313" key="2">
    <source>
        <dbReference type="Proteomes" id="UP001056120"/>
    </source>
</evidence>
<organism evidence="1 2">
    <name type="scientific">Smallanthus sonchifolius</name>
    <dbReference type="NCBI Taxonomy" id="185202"/>
    <lineage>
        <taxon>Eukaryota</taxon>
        <taxon>Viridiplantae</taxon>
        <taxon>Streptophyta</taxon>
        <taxon>Embryophyta</taxon>
        <taxon>Tracheophyta</taxon>
        <taxon>Spermatophyta</taxon>
        <taxon>Magnoliopsida</taxon>
        <taxon>eudicotyledons</taxon>
        <taxon>Gunneridae</taxon>
        <taxon>Pentapetalae</taxon>
        <taxon>asterids</taxon>
        <taxon>campanulids</taxon>
        <taxon>Asterales</taxon>
        <taxon>Asteraceae</taxon>
        <taxon>Asteroideae</taxon>
        <taxon>Heliantheae alliance</taxon>
        <taxon>Millerieae</taxon>
        <taxon>Smallanthus</taxon>
    </lineage>
</organism>
<keyword evidence="2" id="KW-1185">Reference proteome</keyword>
<gene>
    <name evidence="1" type="ORF">L1987_13440</name>
</gene>
<sequence length="135" mass="15001">MVCRDCIFTDLFNQWHSCYSIRSYWFPWALLGATAWIQPVYVAGVASAVVAALKDDGSSMGKLYELVGPDIYTILQLELDVCNYKTTLDKMFDESGRKALVPEFAKIIQQGYAHLPGGTCMSAMGCHITYEQAVA</sequence>
<reference evidence="2" key="1">
    <citation type="journal article" date="2022" name="Mol. Ecol. Resour.">
        <title>The genomes of chicory, endive, great burdock and yacon provide insights into Asteraceae palaeo-polyploidization history and plant inulin production.</title>
        <authorList>
            <person name="Fan W."/>
            <person name="Wang S."/>
            <person name="Wang H."/>
            <person name="Wang A."/>
            <person name="Jiang F."/>
            <person name="Liu H."/>
            <person name="Zhao H."/>
            <person name="Xu D."/>
            <person name="Zhang Y."/>
        </authorList>
    </citation>
    <scope>NUCLEOTIDE SEQUENCE [LARGE SCALE GENOMIC DNA]</scope>
    <source>
        <strain evidence="2">cv. Yunnan</strain>
    </source>
</reference>
<comment type="caution">
    <text evidence="1">The sequence shown here is derived from an EMBL/GenBank/DDBJ whole genome shotgun (WGS) entry which is preliminary data.</text>
</comment>
<dbReference type="Proteomes" id="UP001056120">
    <property type="component" value="Linkage Group LG04"/>
</dbReference>
<accession>A0ACB9JGZ3</accession>
<name>A0ACB9JGZ3_9ASTR</name>
<proteinExistence type="predicted"/>
<evidence type="ECO:0000313" key="1">
    <source>
        <dbReference type="EMBL" id="KAI3819599.1"/>
    </source>
</evidence>
<reference evidence="1 2" key="2">
    <citation type="journal article" date="2022" name="Mol. Ecol. Resour.">
        <title>The genomes of chicory, endive, great burdock and yacon provide insights into Asteraceae paleo-polyploidization history and plant inulin production.</title>
        <authorList>
            <person name="Fan W."/>
            <person name="Wang S."/>
            <person name="Wang H."/>
            <person name="Wang A."/>
            <person name="Jiang F."/>
            <person name="Liu H."/>
            <person name="Zhao H."/>
            <person name="Xu D."/>
            <person name="Zhang Y."/>
        </authorList>
    </citation>
    <scope>NUCLEOTIDE SEQUENCE [LARGE SCALE GENOMIC DNA]</scope>
    <source>
        <strain evidence="2">cv. Yunnan</strain>
        <tissue evidence="1">Leaves</tissue>
    </source>
</reference>
<dbReference type="EMBL" id="CM042021">
    <property type="protein sequence ID" value="KAI3819599.1"/>
    <property type="molecule type" value="Genomic_DNA"/>
</dbReference>
<protein>
    <submittedName>
        <fullName evidence="1">Uncharacterized protein</fullName>
    </submittedName>
</protein>